<dbReference type="Proteomes" id="UP001152562">
    <property type="component" value="Unassembled WGS sequence"/>
</dbReference>
<organism evidence="4 5">
    <name type="scientific">Pieris brassicae</name>
    <name type="common">White butterfly</name>
    <name type="synonym">Large white butterfly</name>
    <dbReference type="NCBI Taxonomy" id="7116"/>
    <lineage>
        <taxon>Eukaryota</taxon>
        <taxon>Metazoa</taxon>
        <taxon>Ecdysozoa</taxon>
        <taxon>Arthropoda</taxon>
        <taxon>Hexapoda</taxon>
        <taxon>Insecta</taxon>
        <taxon>Pterygota</taxon>
        <taxon>Neoptera</taxon>
        <taxon>Endopterygota</taxon>
        <taxon>Lepidoptera</taxon>
        <taxon>Glossata</taxon>
        <taxon>Ditrysia</taxon>
        <taxon>Papilionoidea</taxon>
        <taxon>Pieridae</taxon>
        <taxon>Pierinae</taxon>
        <taxon>Pieris</taxon>
    </lineage>
</organism>
<accession>A0A9P0TK32</accession>
<protein>
    <recommendedName>
        <fullName evidence="3">CCHC-type domain-containing protein</fullName>
    </recommendedName>
</protein>
<evidence type="ECO:0000259" key="3">
    <source>
        <dbReference type="PROSITE" id="PS50158"/>
    </source>
</evidence>
<feature type="region of interest" description="Disordered" evidence="2">
    <location>
        <begin position="271"/>
        <end position="292"/>
    </location>
</feature>
<evidence type="ECO:0000313" key="4">
    <source>
        <dbReference type="EMBL" id="CAH4033135.1"/>
    </source>
</evidence>
<dbReference type="EMBL" id="CALOZG010000029">
    <property type="protein sequence ID" value="CAH4033135.1"/>
    <property type="molecule type" value="Genomic_DNA"/>
</dbReference>
<name>A0A9P0TK32_PIEBR</name>
<dbReference type="GO" id="GO:0003676">
    <property type="term" value="F:nucleic acid binding"/>
    <property type="evidence" value="ECO:0007669"/>
    <property type="project" value="InterPro"/>
</dbReference>
<sequence>MADRSTAWVYRLKFLLIDCGYLTQIVNTTQNMECAASPSTSGKTRKRIAKPEKWKRNVSKRKRYSFVQIPIKPDCQHHTGPFKCNSLTMQDLMKFHKNFYKHPNKETQYAGCYHSDRTRRMRACTGVSHELVDVQQYVTIQNKKFRIRPLISRNKRIILSNVCPIIPYKELEKKLEEINVKPMSQISFLRAGLNEVGYNHILSFRRQVYVTPEDYERLPEKISIEYDDTNYWIYLSSDTLTCFVCKKEGHVATKCPEREREEKIPYSDVSENTTHTVQGSHFKRPHPLTESISTTNPELKIETTINNDFEISSDAQIEDFNDNLSQSSVEEFYETNDGKKLKISHNNNLDPLDATFIDDFIGSSDKTYPLTGSLVKEYLDAIYGIKDIGDITRTYTKDITSLIELFNDIIPLVPHKNFKNRIRCVIFRKDRNDGYGGLAIIVHNSVACRLGPSLNTNNRIDTLCLEILNNSILKFMVGVYSSPNISINQKDYEALFKDFFQKTFIAGFGSPQTDVCSTCLQHDELLKVEKDISKRNDIMIDRRVHKLRAKAFYDLVREEYADVMTFSLIVKKMVLCLNFLIKPLIILDNYICITVPLFRALVRQNFQRKIPLRTAGLKTLLRKAQMKLPVACAFLYSTDFVQQTLLE</sequence>
<reference evidence="4" key="1">
    <citation type="submission" date="2022-05" db="EMBL/GenBank/DDBJ databases">
        <authorList>
            <person name="Okamura Y."/>
        </authorList>
    </citation>
    <scope>NUCLEOTIDE SEQUENCE</scope>
</reference>
<evidence type="ECO:0000313" key="5">
    <source>
        <dbReference type="Proteomes" id="UP001152562"/>
    </source>
</evidence>
<keyword evidence="1" id="KW-0479">Metal-binding</keyword>
<dbReference type="InterPro" id="IPR001878">
    <property type="entry name" value="Znf_CCHC"/>
</dbReference>
<dbReference type="SUPFAM" id="SSF57756">
    <property type="entry name" value="Retrovirus zinc finger-like domains"/>
    <property type="match status" value="1"/>
</dbReference>
<feature type="domain" description="CCHC-type" evidence="3">
    <location>
        <begin position="242"/>
        <end position="257"/>
    </location>
</feature>
<gene>
    <name evidence="4" type="ORF">PIBRA_LOCUS9458</name>
</gene>
<dbReference type="PROSITE" id="PS50158">
    <property type="entry name" value="ZF_CCHC"/>
    <property type="match status" value="1"/>
</dbReference>
<dbReference type="GO" id="GO:0008270">
    <property type="term" value="F:zinc ion binding"/>
    <property type="evidence" value="ECO:0007669"/>
    <property type="project" value="UniProtKB-KW"/>
</dbReference>
<comment type="caution">
    <text evidence="4">The sequence shown here is derived from an EMBL/GenBank/DDBJ whole genome shotgun (WGS) entry which is preliminary data.</text>
</comment>
<keyword evidence="5" id="KW-1185">Reference proteome</keyword>
<evidence type="ECO:0000256" key="1">
    <source>
        <dbReference type="PROSITE-ProRule" id="PRU00047"/>
    </source>
</evidence>
<dbReference type="Gene3D" id="4.10.60.10">
    <property type="entry name" value="Zinc finger, CCHC-type"/>
    <property type="match status" value="1"/>
</dbReference>
<keyword evidence="1" id="KW-0863">Zinc-finger</keyword>
<dbReference type="AlphaFoldDB" id="A0A9P0TK32"/>
<proteinExistence type="predicted"/>
<dbReference type="InterPro" id="IPR036875">
    <property type="entry name" value="Znf_CCHC_sf"/>
</dbReference>
<dbReference type="SMART" id="SM00343">
    <property type="entry name" value="ZnF_C2HC"/>
    <property type="match status" value="1"/>
</dbReference>
<evidence type="ECO:0000256" key="2">
    <source>
        <dbReference type="SAM" id="MobiDB-lite"/>
    </source>
</evidence>
<keyword evidence="1" id="KW-0862">Zinc</keyword>